<dbReference type="Proteomes" id="UP001497644">
    <property type="component" value="Chromosome 14"/>
</dbReference>
<sequence length="78" mass="8764">MASLVRVKPSCENGRIFSAKYLSLITWTMHPLKLVSLDSPADGEFNLVQWLCMIPEGSRAVGAFRIRFAFELLGFKDS</sequence>
<proteinExistence type="predicted"/>
<gene>
    <name evidence="1" type="ORF">LPLAT_LOCUS4480</name>
</gene>
<organism evidence="1 2">
    <name type="scientific">Lasius platythorax</name>
    <dbReference type="NCBI Taxonomy" id="488582"/>
    <lineage>
        <taxon>Eukaryota</taxon>
        <taxon>Metazoa</taxon>
        <taxon>Ecdysozoa</taxon>
        <taxon>Arthropoda</taxon>
        <taxon>Hexapoda</taxon>
        <taxon>Insecta</taxon>
        <taxon>Pterygota</taxon>
        <taxon>Neoptera</taxon>
        <taxon>Endopterygota</taxon>
        <taxon>Hymenoptera</taxon>
        <taxon>Apocrita</taxon>
        <taxon>Aculeata</taxon>
        <taxon>Formicoidea</taxon>
        <taxon>Formicidae</taxon>
        <taxon>Formicinae</taxon>
        <taxon>Lasius</taxon>
        <taxon>Lasius</taxon>
    </lineage>
</organism>
<keyword evidence="2" id="KW-1185">Reference proteome</keyword>
<dbReference type="EMBL" id="OZ034837">
    <property type="protein sequence ID" value="CAL1678682.1"/>
    <property type="molecule type" value="Genomic_DNA"/>
</dbReference>
<dbReference type="AlphaFoldDB" id="A0AAV2NET7"/>
<evidence type="ECO:0000313" key="2">
    <source>
        <dbReference type="Proteomes" id="UP001497644"/>
    </source>
</evidence>
<accession>A0AAV2NET7</accession>
<name>A0AAV2NET7_9HYME</name>
<protein>
    <submittedName>
        <fullName evidence="1">Uncharacterized protein</fullName>
    </submittedName>
</protein>
<evidence type="ECO:0000313" key="1">
    <source>
        <dbReference type="EMBL" id="CAL1678682.1"/>
    </source>
</evidence>
<reference evidence="1" key="1">
    <citation type="submission" date="2024-04" db="EMBL/GenBank/DDBJ databases">
        <authorList>
            <consortium name="Molecular Ecology Group"/>
        </authorList>
    </citation>
    <scope>NUCLEOTIDE SEQUENCE</scope>
</reference>